<feature type="chain" id="PRO_5037033397" evidence="2">
    <location>
        <begin position="21"/>
        <end position="581"/>
    </location>
</feature>
<dbReference type="Proteomes" id="UP000887566">
    <property type="component" value="Unplaced"/>
</dbReference>
<feature type="signal peptide" evidence="2">
    <location>
        <begin position="1"/>
        <end position="20"/>
    </location>
</feature>
<dbReference type="InterPro" id="IPR029213">
    <property type="entry name" value="Fusogen_EFF/AFF"/>
</dbReference>
<keyword evidence="2" id="KW-0732">Signal</keyword>
<dbReference type="AlphaFoldDB" id="A0A914VNU1"/>
<dbReference type="InterPro" id="IPR043076">
    <property type="entry name" value="Fusogen_EFF/AFF_dom3"/>
</dbReference>
<dbReference type="GO" id="GO:0044291">
    <property type="term" value="C:cell-cell contact zone"/>
    <property type="evidence" value="ECO:0007669"/>
    <property type="project" value="TreeGrafter"/>
</dbReference>
<evidence type="ECO:0000313" key="4">
    <source>
        <dbReference type="WBParaSite" id="PSAMB.scaffold2176size24825.g16682.t1"/>
    </source>
</evidence>
<accession>A0A914VNU1</accession>
<dbReference type="GO" id="GO:0000768">
    <property type="term" value="P:syncytium formation by plasma membrane fusion"/>
    <property type="evidence" value="ECO:0007669"/>
    <property type="project" value="TreeGrafter"/>
</dbReference>
<evidence type="ECO:0000256" key="2">
    <source>
        <dbReference type="SAM" id="SignalP"/>
    </source>
</evidence>
<name>A0A914VNU1_9BILA</name>
<dbReference type="Gene3D" id="2.60.40.3980">
    <property type="entry name" value="Cell-cell fusogen EFF/AFF, domain 3"/>
    <property type="match status" value="1"/>
</dbReference>
<sequence>MNFRQQLLLVTLLTLPCAHSAPPIPVKTKLKHDGSMPHCTKIHTDNGEWSRDKKDHVGPPVFKLKLGLYETACFLLDGSSTALLRTVGLSAIEQEYPVTKLYQFAVPLITSSCKCDCAGGDEDHCNPREYNHGDCKSSQSSLTCPSYHPNRAPTGCPSSETSELCCDTSFAPYKNWHFSAVKVEEPQTFARFTYRSFVWSSGDWQIVEGDEIRMQLDGSKQTSELSKVNGINIEVPGTAHPHKLQSGMYFMRDGEDELRFDVHVNALDGSRPDELGWFRLGKDGEYHVQNENLEMNNVHSVKVLNCIDQKFNSSFNKIRHFVMSGVNGETENFDLGRIVSYSKPWIDRSLLKPETETEARTVVVILRESNSIDVTLSDKNGRNLHFVHNTSILTSFTGTIRLDSMSNRFLVLNFTDTIGTLRGSCYLNESKKANELSFRVYVSSNGLSDASTIVRLPSNINSRRYICLETDNSNQGVNERCEWLDYNSEPLTYDLSKNFWQEHTGDCPGCNKFTEFLSDPLKYLLNLFNPSRLFDDGKLWLLVKVGLFVIIFVVVTMVTKNFILPATRLILCPISTLTRKK</sequence>
<dbReference type="Pfam" id="PF14884">
    <property type="entry name" value="EFF-AFF"/>
    <property type="match status" value="1"/>
</dbReference>
<reference evidence="4" key="1">
    <citation type="submission" date="2022-11" db="UniProtKB">
        <authorList>
            <consortium name="WormBaseParasite"/>
        </authorList>
    </citation>
    <scope>IDENTIFICATION</scope>
</reference>
<keyword evidence="1" id="KW-0472">Membrane</keyword>
<proteinExistence type="predicted"/>
<evidence type="ECO:0000313" key="3">
    <source>
        <dbReference type="Proteomes" id="UP000887566"/>
    </source>
</evidence>
<protein>
    <submittedName>
        <fullName evidence="4">Uncharacterized protein</fullName>
    </submittedName>
</protein>
<keyword evidence="1" id="KW-1133">Transmembrane helix</keyword>
<keyword evidence="3" id="KW-1185">Reference proteome</keyword>
<dbReference type="WBParaSite" id="PSAMB.scaffold2176size24825.g16682.t1">
    <property type="protein sequence ID" value="PSAMB.scaffold2176size24825.g16682.t1"/>
    <property type="gene ID" value="PSAMB.scaffold2176size24825.g16682"/>
</dbReference>
<dbReference type="Gene3D" id="2.60.98.60">
    <property type="entry name" value="Cell-cell fusogen EFF/AFF, domain 1"/>
    <property type="match status" value="2"/>
</dbReference>
<feature type="transmembrane region" description="Helical" evidence="1">
    <location>
        <begin position="539"/>
        <end position="558"/>
    </location>
</feature>
<organism evidence="3 4">
    <name type="scientific">Plectus sambesii</name>
    <dbReference type="NCBI Taxonomy" id="2011161"/>
    <lineage>
        <taxon>Eukaryota</taxon>
        <taxon>Metazoa</taxon>
        <taxon>Ecdysozoa</taxon>
        <taxon>Nematoda</taxon>
        <taxon>Chromadorea</taxon>
        <taxon>Plectida</taxon>
        <taxon>Plectina</taxon>
        <taxon>Plectoidea</taxon>
        <taxon>Plectidae</taxon>
        <taxon>Plectus</taxon>
    </lineage>
</organism>
<dbReference type="PANTHER" id="PTHR37415:SF1">
    <property type="entry name" value="CELL FUSION PROTEIN AFF-1"/>
    <property type="match status" value="1"/>
</dbReference>
<evidence type="ECO:0000256" key="1">
    <source>
        <dbReference type="SAM" id="Phobius"/>
    </source>
</evidence>
<keyword evidence="1" id="KW-0812">Transmembrane</keyword>
<dbReference type="PANTHER" id="PTHR37415">
    <property type="entry name" value="EFF-1A"/>
    <property type="match status" value="1"/>
</dbReference>